<dbReference type="Pfam" id="PF13623">
    <property type="entry name" value="SurA_N_2"/>
    <property type="match status" value="1"/>
</dbReference>
<evidence type="ECO:0000256" key="2">
    <source>
        <dbReference type="SAM" id="SignalP"/>
    </source>
</evidence>
<reference evidence="3" key="1">
    <citation type="submission" date="2022-06" db="EMBL/GenBank/DDBJ databases">
        <title>Draft genome sequence of Streptomyces sp. RB6PN25 isolated from peat swamp forest in Thailand.</title>
        <authorList>
            <person name="Duangmal K."/>
            <person name="Klaysubun C."/>
        </authorList>
    </citation>
    <scope>NUCLEOTIDE SEQUENCE</scope>
    <source>
        <strain evidence="3">RB6PN25</strain>
    </source>
</reference>
<gene>
    <name evidence="3" type="ORF">NGB36_07865</name>
</gene>
<evidence type="ECO:0000313" key="3">
    <source>
        <dbReference type="EMBL" id="MCQ4080519.1"/>
    </source>
</evidence>
<dbReference type="RefSeq" id="WP_255919431.1">
    <property type="nucleotide sequence ID" value="NZ_JANFNG010000004.1"/>
</dbReference>
<feature type="signal peptide" evidence="2">
    <location>
        <begin position="1"/>
        <end position="34"/>
    </location>
</feature>
<proteinExistence type="predicted"/>
<feature type="compositionally biased region" description="Polar residues" evidence="1">
    <location>
        <begin position="215"/>
        <end position="227"/>
    </location>
</feature>
<dbReference type="PROSITE" id="PS51257">
    <property type="entry name" value="PROKAR_LIPOPROTEIN"/>
    <property type="match status" value="1"/>
</dbReference>
<keyword evidence="2" id="KW-0732">Signal</keyword>
<keyword evidence="4" id="KW-1185">Reference proteome</keyword>
<protein>
    <submittedName>
        <fullName evidence="3">SurA N-terminal domain-containing protein</fullName>
    </submittedName>
</protein>
<evidence type="ECO:0000256" key="1">
    <source>
        <dbReference type="SAM" id="MobiDB-lite"/>
    </source>
</evidence>
<dbReference type="EMBL" id="JANFNG010000004">
    <property type="protein sequence ID" value="MCQ4080519.1"/>
    <property type="molecule type" value="Genomic_DNA"/>
</dbReference>
<feature type="region of interest" description="Disordered" evidence="1">
    <location>
        <begin position="207"/>
        <end position="227"/>
    </location>
</feature>
<organism evidence="3 4">
    <name type="scientific">Streptomyces humicola</name>
    <dbReference type="NCBI Taxonomy" id="2953240"/>
    <lineage>
        <taxon>Bacteria</taxon>
        <taxon>Bacillati</taxon>
        <taxon>Actinomycetota</taxon>
        <taxon>Actinomycetes</taxon>
        <taxon>Kitasatosporales</taxon>
        <taxon>Streptomycetaceae</taxon>
        <taxon>Streptomyces</taxon>
    </lineage>
</organism>
<dbReference type="Proteomes" id="UP001057702">
    <property type="component" value="Unassembled WGS sequence"/>
</dbReference>
<dbReference type="Gene3D" id="1.10.4030.10">
    <property type="entry name" value="Porin chaperone SurA, peptide-binding domain"/>
    <property type="match status" value="1"/>
</dbReference>
<evidence type="ECO:0000313" key="4">
    <source>
        <dbReference type="Proteomes" id="UP001057702"/>
    </source>
</evidence>
<name>A0ABT1PS78_9ACTN</name>
<dbReference type="SUPFAM" id="SSF109998">
    <property type="entry name" value="Triger factor/SurA peptide-binding domain-like"/>
    <property type="match status" value="1"/>
</dbReference>
<comment type="caution">
    <text evidence="3">The sequence shown here is derived from an EMBL/GenBank/DDBJ whole genome shotgun (WGS) entry which is preliminary data.</text>
</comment>
<dbReference type="InterPro" id="IPR027304">
    <property type="entry name" value="Trigger_fact/SurA_dom_sf"/>
</dbReference>
<feature type="chain" id="PRO_5046741773" evidence="2">
    <location>
        <begin position="35"/>
        <end position="227"/>
    </location>
</feature>
<accession>A0ABT1PS78</accession>
<sequence length="227" mass="23650">MVRRRTATLSLSTVSALALLAAAPMITSCGSTHAGAAAVVDGQTISDSALESQVKAVRTAQNQTSQAGQLIEATSGLDRSMLGNLVFDRVIDRAAQSAGITVSQARIQQLEAAAAQQAGGMSMLRTQLLEQYAVAPGQVDGFYRVQAEAQGIARSLGVDLSTPQGQESVTKELAKTSQQLHIDVNPRYGTWNNQTLTLGSASEPWLRQAAAPSPSALTGQTGQTAQS</sequence>